<keyword evidence="4" id="KW-0862">Zinc</keyword>
<dbReference type="PANTHER" id="PTHR23292:SF6">
    <property type="entry name" value="FI16602P1-RELATED"/>
    <property type="match status" value="1"/>
</dbReference>
<dbReference type="InterPro" id="IPR037519">
    <property type="entry name" value="LITAF_fam"/>
</dbReference>
<keyword evidence="7" id="KW-1133">Transmembrane helix</keyword>
<evidence type="ECO:0000256" key="6">
    <source>
        <dbReference type="SAM" id="MobiDB-lite"/>
    </source>
</evidence>
<comment type="caution">
    <text evidence="9">The sequence shown here is derived from an EMBL/GenBank/DDBJ whole genome shotgun (WGS) entry which is preliminary data.</text>
</comment>
<dbReference type="PANTHER" id="PTHR23292">
    <property type="entry name" value="LIPOPOLYSACCHARIDE-INDUCED TUMOR NECROSIS FACTOR-ALPHA FACTOR"/>
    <property type="match status" value="1"/>
</dbReference>
<comment type="similarity">
    <text evidence="2">Belongs to the CDIP1/LITAF family.</text>
</comment>
<dbReference type="AlphaFoldDB" id="A0AAU9JIS3"/>
<evidence type="ECO:0000313" key="10">
    <source>
        <dbReference type="Proteomes" id="UP001162131"/>
    </source>
</evidence>
<dbReference type="Proteomes" id="UP001162131">
    <property type="component" value="Unassembled WGS sequence"/>
</dbReference>
<evidence type="ECO:0000256" key="4">
    <source>
        <dbReference type="ARBA" id="ARBA00022833"/>
    </source>
</evidence>
<evidence type="ECO:0000259" key="8">
    <source>
        <dbReference type="PROSITE" id="PS51837"/>
    </source>
</evidence>
<dbReference type="EMBL" id="CAJZBQ010000037">
    <property type="protein sequence ID" value="CAG9324977.1"/>
    <property type="molecule type" value="Genomic_DNA"/>
</dbReference>
<evidence type="ECO:0000256" key="1">
    <source>
        <dbReference type="ARBA" id="ARBA00004170"/>
    </source>
</evidence>
<keyword evidence="10" id="KW-1185">Reference proteome</keyword>
<dbReference type="GO" id="GO:0016020">
    <property type="term" value="C:membrane"/>
    <property type="evidence" value="ECO:0007669"/>
    <property type="project" value="UniProtKB-SubCell"/>
</dbReference>
<sequence length="132" mass="14952">MSDPEEKPLISQYPPAYSLAPSIDNSQQPAQNPPNENIQQNQDQPPPYLEFYDPNMSLGLTSQNIYCPTCGKNTWTRIEKKNGWFTYLSCTYLCLIGCFCGCCLIPFCVKRCKDSHHYCCNCNTRLAVVAPI</sequence>
<dbReference type="SMART" id="SM00714">
    <property type="entry name" value="LITAF"/>
    <property type="match status" value="1"/>
</dbReference>
<evidence type="ECO:0000256" key="5">
    <source>
        <dbReference type="ARBA" id="ARBA00023136"/>
    </source>
</evidence>
<evidence type="ECO:0000313" key="9">
    <source>
        <dbReference type="EMBL" id="CAG9324977.1"/>
    </source>
</evidence>
<keyword evidence="5 7" id="KW-0472">Membrane</keyword>
<feature type="compositionally biased region" description="Low complexity" evidence="6">
    <location>
        <begin position="25"/>
        <end position="43"/>
    </location>
</feature>
<name>A0AAU9JIS3_9CILI</name>
<keyword evidence="3" id="KW-0479">Metal-binding</keyword>
<reference evidence="9" key="1">
    <citation type="submission" date="2021-09" db="EMBL/GenBank/DDBJ databases">
        <authorList>
            <consortium name="AG Swart"/>
            <person name="Singh M."/>
            <person name="Singh A."/>
            <person name="Seah K."/>
            <person name="Emmerich C."/>
        </authorList>
    </citation>
    <scope>NUCLEOTIDE SEQUENCE</scope>
    <source>
        <strain evidence="9">ATCC30299</strain>
    </source>
</reference>
<dbReference type="InterPro" id="IPR006629">
    <property type="entry name" value="LITAF"/>
</dbReference>
<dbReference type="GO" id="GO:0008270">
    <property type="term" value="F:zinc ion binding"/>
    <property type="evidence" value="ECO:0007669"/>
    <property type="project" value="TreeGrafter"/>
</dbReference>
<organism evidence="9 10">
    <name type="scientific">Blepharisma stoltei</name>
    <dbReference type="NCBI Taxonomy" id="1481888"/>
    <lineage>
        <taxon>Eukaryota</taxon>
        <taxon>Sar</taxon>
        <taxon>Alveolata</taxon>
        <taxon>Ciliophora</taxon>
        <taxon>Postciliodesmatophora</taxon>
        <taxon>Heterotrichea</taxon>
        <taxon>Heterotrichida</taxon>
        <taxon>Blepharismidae</taxon>
        <taxon>Blepharisma</taxon>
    </lineage>
</organism>
<accession>A0AAU9JIS3</accession>
<feature type="transmembrane region" description="Helical" evidence="7">
    <location>
        <begin position="84"/>
        <end position="107"/>
    </location>
</feature>
<comment type="subcellular location">
    <subcellularLocation>
        <location evidence="1">Membrane</location>
        <topology evidence="1">Peripheral membrane protein</topology>
    </subcellularLocation>
</comment>
<feature type="domain" description="LITAF" evidence="8">
    <location>
        <begin position="46"/>
        <end position="131"/>
    </location>
</feature>
<evidence type="ECO:0000256" key="3">
    <source>
        <dbReference type="ARBA" id="ARBA00022723"/>
    </source>
</evidence>
<dbReference type="Pfam" id="PF10601">
    <property type="entry name" value="zf-LITAF-like"/>
    <property type="match status" value="1"/>
</dbReference>
<dbReference type="PROSITE" id="PS51837">
    <property type="entry name" value="LITAF"/>
    <property type="match status" value="1"/>
</dbReference>
<gene>
    <name evidence="9" type="ORF">BSTOLATCC_MIC37723</name>
</gene>
<proteinExistence type="inferred from homology"/>
<protein>
    <recommendedName>
        <fullName evidence="8">LITAF domain-containing protein</fullName>
    </recommendedName>
</protein>
<evidence type="ECO:0000256" key="7">
    <source>
        <dbReference type="SAM" id="Phobius"/>
    </source>
</evidence>
<feature type="region of interest" description="Disordered" evidence="6">
    <location>
        <begin position="1"/>
        <end position="47"/>
    </location>
</feature>
<keyword evidence="7" id="KW-0812">Transmembrane</keyword>
<evidence type="ECO:0000256" key="2">
    <source>
        <dbReference type="ARBA" id="ARBA00005975"/>
    </source>
</evidence>